<dbReference type="InterPro" id="IPR042206">
    <property type="entry name" value="CRISPR-assoc_Cas1_C"/>
</dbReference>
<keyword evidence="4 10" id="KW-0378">Hydrolase</keyword>
<dbReference type="CDD" id="cd09720">
    <property type="entry name" value="Cas1_II"/>
    <property type="match status" value="1"/>
</dbReference>
<evidence type="ECO:0000256" key="4">
    <source>
        <dbReference type="ARBA" id="ARBA00022801"/>
    </source>
</evidence>
<dbReference type="GO" id="GO:0051607">
    <property type="term" value="P:defense response to virus"/>
    <property type="evidence" value="ECO:0007669"/>
    <property type="project" value="UniProtKB-UniRule"/>
</dbReference>
<evidence type="ECO:0000313" key="11">
    <source>
        <dbReference type="EMBL" id="KXS32953.1"/>
    </source>
</evidence>
<evidence type="ECO:0000256" key="9">
    <source>
        <dbReference type="ARBA" id="ARBA00038592"/>
    </source>
</evidence>
<dbReference type="GO" id="GO:0004520">
    <property type="term" value="F:DNA endonuclease activity"/>
    <property type="evidence" value="ECO:0007669"/>
    <property type="project" value="InterPro"/>
</dbReference>
<keyword evidence="8 10" id="KW-0464">Manganese</keyword>
<keyword evidence="7 10" id="KW-0238">DNA-binding</keyword>
<keyword evidence="3 10" id="KW-0255">Endonuclease</keyword>
<dbReference type="EC" id="3.1.-.-" evidence="10"/>
<dbReference type="PANTHER" id="PTHR34353">
    <property type="entry name" value="CRISPR-ASSOCIATED ENDONUCLEASE CAS1 1"/>
    <property type="match status" value="1"/>
</dbReference>
<sequence length="294" mass="32542">MIKRIVEISNPTYLHLRNRQMVIEREGVEAGSVPVGDLGVLILDHPGITHTQALLTACFENNVVVLICDSKHLPSAILLPLDGHTLHSKTLGQQIAATEPTCKRLWQHVVQAKIREQAKVLHSATGNDNPLRAYAAKVKSGDPENIEAQAARIYWQRLFGPEFRRNPDTPGINAMLNYGYAVMRGAVARAVVGAGLHPALGVHHRNQYNSFALADDLMEPLRPLVDIKVYEVCELMPDTPELTPANKRSLLEILGWDCSIGERKFPLMVALHQYAASVRKVLAGEEKEVEIPVL</sequence>
<dbReference type="InterPro" id="IPR019855">
    <property type="entry name" value="CRISPR-assoc_Cas1_NMENI"/>
</dbReference>
<proteinExistence type="inferred from homology"/>
<feature type="binding site" evidence="10">
    <location>
        <position position="147"/>
    </location>
    <ligand>
        <name>Mn(2+)</name>
        <dbReference type="ChEBI" id="CHEBI:29035"/>
    </ligand>
</feature>
<evidence type="ECO:0000256" key="1">
    <source>
        <dbReference type="ARBA" id="ARBA00022722"/>
    </source>
</evidence>
<evidence type="ECO:0000256" key="5">
    <source>
        <dbReference type="ARBA" id="ARBA00022842"/>
    </source>
</evidence>
<reference evidence="11 12" key="2">
    <citation type="submission" date="2016-03" db="EMBL/GenBank/DDBJ databases">
        <title>New uncultured bacterium of the family Gallionellaceae from acid mine drainage: description and reconstruction of genome based on metagenomic analysis of microbial community.</title>
        <authorList>
            <person name="Kadnikov V."/>
            <person name="Ivasenko D."/>
            <person name="Beletsky A."/>
            <person name="Mardanov A."/>
            <person name="Danilova E."/>
            <person name="Pimenov N."/>
            <person name="Karnachuk O."/>
            <person name="Ravin N."/>
        </authorList>
    </citation>
    <scope>NUCLEOTIDE SEQUENCE [LARGE SCALE GENOMIC DNA]</scope>
    <source>
        <strain evidence="11">ShG14-8</strain>
    </source>
</reference>
<feature type="binding site" evidence="10">
    <location>
        <position position="219"/>
    </location>
    <ligand>
        <name>Mn(2+)</name>
        <dbReference type="ChEBI" id="CHEBI:29035"/>
    </ligand>
</feature>
<comment type="caution">
    <text evidence="11">The sequence shown here is derived from an EMBL/GenBank/DDBJ whole genome shotgun (WGS) entry which is preliminary data.</text>
</comment>
<dbReference type="GO" id="GO:0046872">
    <property type="term" value="F:metal ion binding"/>
    <property type="evidence" value="ECO:0007669"/>
    <property type="project" value="UniProtKB-UniRule"/>
</dbReference>
<name>A0A139BVL7_9PROT</name>
<dbReference type="PANTHER" id="PTHR34353:SF2">
    <property type="entry name" value="CRISPR-ASSOCIATED ENDONUCLEASE CAS1 1"/>
    <property type="match status" value="1"/>
</dbReference>
<dbReference type="Proteomes" id="UP000070578">
    <property type="component" value="Unassembled WGS sequence"/>
</dbReference>
<keyword evidence="6 10" id="KW-0051">Antiviral defense</keyword>
<keyword evidence="1 10" id="KW-0540">Nuclease</keyword>
<dbReference type="AlphaFoldDB" id="A0A139BVL7"/>
<dbReference type="NCBIfam" id="TIGR00287">
    <property type="entry name" value="cas1"/>
    <property type="match status" value="1"/>
</dbReference>
<comment type="function">
    <text evidence="10">CRISPR (clustered regularly interspaced short palindromic repeat), is an adaptive immune system that provides protection against mobile genetic elements (viruses, transposable elements and conjugative plasmids). CRISPR clusters contain spacers, sequences complementary to antecedent mobile elements, and target invading nucleic acids. CRISPR clusters are transcribed and processed into CRISPR RNA (crRNA). Acts as a dsDNA endonuclease. Involved in the integration of spacer DNA into the CRISPR cassette.</text>
</comment>
<evidence type="ECO:0000313" key="12">
    <source>
        <dbReference type="Proteomes" id="UP000070578"/>
    </source>
</evidence>
<evidence type="ECO:0000256" key="3">
    <source>
        <dbReference type="ARBA" id="ARBA00022759"/>
    </source>
</evidence>
<evidence type="ECO:0000256" key="6">
    <source>
        <dbReference type="ARBA" id="ARBA00023118"/>
    </source>
</evidence>
<dbReference type="HAMAP" id="MF_01470">
    <property type="entry name" value="Cas1"/>
    <property type="match status" value="1"/>
</dbReference>
<protein>
    <recommendedName>
        <fullName evidence="10">CRISPR-associated endonuclease Cas1</fullName>
        <ecNumber evidence="10">3.1.-.-</ecNumber>
    </recommendedName>
</protein>
<dbReference type="InterPro" id="IPR050646">
    <property type="entry name" value="Cas1"/>
</dbReference>
<comment type="subunit">
    <text evidence="9 10">Homodimer, forms a heterotetramer with a Cas2 homodimer.</text>
</comment>
<gene>
    <name evidence="10" type="primary">cas1</name>
    <name evidence="11" type="ORF">AWT59_0962</name>
</gene>
<comment type="similarity">
    <text evidence="10">Belongs to the CRISPR-associated endonuclease Cas1 family.</text>
</comment>
<dbReference type="InterPro" id="IPR002729">
    <property type="entry name" value="CRISPR-assoc_Cas1"/>
</dbReference>
<dbReference type="PATRIC" id="fig|1796491.3.peg.1053"/>
<dbReference type="Gene3D" id="1.20.120.920">
    <property type="entry name" value="CRISPR-associated endonuclease Cas1, C-terminal domain"/>
    <property type="match status" value="1"/>
</dbReference>
<dbReference type="GO" id="GO:0016787">
    <property type="term" value="F:hydrolase activity"/>
    <property type="evidence" value="ECO:0007669"/>
    <property type="project" value="UniProtKB-KW"/>
</dbReference>
<dbReference type="GO" id="GO:0003677">
    <property type="term" value="F:DNA binding"/>
    <property type="evidence" value="ECO:0007669"/>
    <property type="project" value="UniProtKB-KW"/>
</dbReference>
<accession>A0A139BVL7</accession>
<keyword evidence="5 10" id="KW-0460">Magnesium</keyword>
<evidence type="ECO:0000256" key="7">
    <source>
        <dbReference type="ARBA" id="ARBA00023125"/>
    </source>
</evidence>
<keyword evidence="2 10" id="KW-0479">Metal-binding</keyword>
<dbReference type="NCBIfam" id="TIGR03639">
    <property type="entry name" value="cas1_NMENI"/>
    <property type="match status" value="1"/>
</dbReference>
<reference evidence="11 12" key="1">
    <citation type="submission" date="2016-02" db="EMBL/GenBank/DDBJ databases">
        <authorList>
            <person name="Wen L."/>
            <person name="He K."/>
            <person name="Yang H."/>
        </authorList>
    </citation>
    <scope>NUCLEOTIDE SEQUENCE [LARGE SCALE GENOMIC DNA]</scope>
    <source>
        <strain evidence="11">ShG14-8</strain>
    </source>
</reference>
<comment type="cofactor">
    <cofactor evidence="10">
        <name>Mg(2+)</name>
        <dbReference type="ChEBI" id="CHEBI:18420"/>
    </cofactor>
    <cofactor evidence="10">
        <name>Mn(2+)</name>
        <dbReference type="ChEBI" id="CHEBI:29035"/>
    </cofactor>
</comment>
<dbReference type="GO" id="GO:0043571">
    <property type="term" value="P:maintenance of CRISPR repeat elements"/>
    <property type="evidence" value="ECO:0007669"/>
    <property type="project" value="UniProtKB-UniRule"/>
</dbReference>
<evidence type="ECO:0000256" key="8">
    <source>
        <dbReference type="ARBA" id="ARBA00023211"/>
    </source>
</evidence>
<organism evidence="11 12">
    <name type="scientific">Candidatus Gallionella acididurans</name>
    <dbReference type="NCBI Taxonomy" id="1796491"/>
    <lineage>
        <taxon>Bacteria</taxon>
        <taxon>Pseudomonadati</taxon>
        <taxon>Pseudomonadota</taxon>
        <taxon>Betaproteobacteria</taxon>
        <taxon>Nitrosomonadales</taxon>
        <taxon>Gallionellaceae</taxon>
        <taxon>Gallionella</taxon>
    </lineage>
</organism>
<evidence type="ECO:0000256" key="2">
    <source>
        <dbReference type="ARBA" id="ARBA00022723"/>
    </source>
</evidence>
<dbReference type="EMBL" id="LSLI01000015">
    <property type="protein sequence ID" value="KXS32953.1"/>
    <property type="molecule type" value="Genomic_DNA"/>
</dbReference>
<dbReference type="Pfam" id="PF01867">
    <property type="entry name" value="Cas_Cas1"/>
    <property type="match status" value="1"/>
</dbReference>
<evidence type="ECO:0000256" key="10">
    <source>
        <dbReference type="HAMAP-Rule" id="MF_01470"/>
    </source>
</evidence>
<feature type="binding site" evidence="10">
    <location>
        <position position="204"/>
    </location>
    <ligand>
        <name>Mn(2+)</name>
        <dbReference type="ChEBI" id="CHEBI:29035"/>
    </ligand>
</feature>